<sequence length="170" mass="19880">MSRTLQSSTLLEYGSDAVVREQILHSFPIVKVAHPDEAARNRISHEFTMLRILSELKVPTPVFDTQALTDEKGIYRYRMERLYKLDYDKLREYKQDVEYMLRMLHSYGIAFGDLHPGNIMRNGVGELVFIDPSCAGYLEEPVPFFIRPEIYQATTFHQTQDEYRLASYFA</sequence>
<dbReference type="SUPFAM" id="SSF56112">
    <property type="entry name" value="Protein kinase-like (PK-like)"/>
    <property type="match status" value="1"/>
</dbReference>
<reference evidence="1" key="1">
    <citation type="journal article" date="2020" name="Stud. Mycol.">
        <title>101 Dothideomycetes genomes: a test case for predicting lifestyles and emergence of pathogens.</title>
        <authorList>
            <person name="Haridas S."/>
            <person name="Albert R."/>
            <person name="Binder M."/>
            <person name="Bloem J."/>
            <person name="Labutti K."/>
            <person name="Salamov A."/>
            <person name="Andreopoulos B."/>
            <person name="Baker S."/>
            <person name="Barry K."/>
            <person name="Bills G."/>
            <person name="Bluhm B."/>
            <person name="Cannon C."/>
            <person name="Castanera R."/>
            <person name="Culley D."/>
            <person name="Daum C."/>
            <person name="Ezra D."/>
            <person name="Gonzalez J."/>
            <person name="Henrissat B."/>
            <person name="Kuo A."/>
            <person name="Liang C."/>
            <person name="Lipzen A."/>
            <person name="Lutzoni F."/>
            <person name="Magnuson J."/>
            <person name="Mondo S."/>
            <person name="Nolan M."/>
            <person name="Ohm R."/>
            <person name="Pangilinan J."/>
            <person name="Park H.-J."/>
            <person name="Ramirez L."/>
            <person name="Alfaro M."/>
            <person name="Sun H."/>
            <person name="Tritt A."/>
            <person name="Yoshinaga Y."/>
            <person name="Zwiers L.-H."/>
            <person name="Turgeon B."/>
            <person name="Goodwin S."/>
            <person name="Spatafora J."/>
            <person name="Crous P."/>
            <person name="Grigoriev I."/>
        </authorList>
    </citation>
    <scope>NUCLEOTIDE SEQUENCE</scope>
    <source>
        <strain evidence="1">SCOH1-5</strain>
    </source>
</reference>
<proteinExistence type="predicted"/>
<organism evidence="1 2">
    <name type="scientific">Cercospora zeae-maydis SCOH1-5</name>
    <dbReference type="NCBI Taxonomy" id="717836"/>
    <lineage>
        <taxon>Eukaryota</taxon>
        <taxon>Fungi</taxon>
        <taxon>Dikarya</taxon>
        <taxon>Ascomycota</taxon>
        <taxon>Pezizomycotina</taxon>
        <taxon>Dothideomycetes</taxon>
        <taxon>Dothideomycetidae</taxon>
        <taxon>Mycosphaerellales</taxon>
        <taxon>Mycosphaerellaceae</taxon>
        <taxon>Cercospora</taxon>
    </lineage>
</organism>
<dbReference type="EMBL" id="ML992684">
    <property type="protein sequence ID" value="KAF2209995.1"/>
    <property type="molecule type" value="Genomic_DNA"/>
</dbReference>
<evidence type="ECO:0000313" key="1">
    <source>
        <dbReference type="EMBL" id="KAF2209995.1"/>
    </source>
</evidence>
<dbReference type="Proteomes" id="UP000799539">
    <property type="component" value="Unassembled WGS sequence"/>
</dbReference>
<dbReference type="AlphaFoldDB" id="A0A6A6F9G2"/>
<evidence type="ECO:0000313" key="2">
    <source>
        <dbReference type="Proteomes" id="UP000799539"/>
    </source>
</evidence>
<dbReference type="InterPro" id="IPR011009">
    <property type="entry name" value="Kinase-like_dom_sf"/>
</dbReference>
<evidence type="ECO:0008006" key="3">
    <source>
        <dbReference type="Google" id="ProtNLM"/>
    </source>
</evidence>
<protein>
    <recommendedName>
        <fullName evidence="3">Aminoglycoside phosphotransferase domain-containing protein</fullName>
    </recommendedName>
</protein>
<gene>
    <name evidence="1" type="ORF">CERZMDRAFT_100046</name>
</gene>
<name>A0A6A6F9G2_9PEZI</name>
<accession>A0A6A6F9G2</accession>
<keyword evidence="2" id="KW-1185">Reference proteome</keyword>
<dbReference type="Gene3D" id="1.10.510.10">
    <property type="entry name" value="Transferase(Phosphotransferase) domain 1"/>
    <property type="match status" value="1"/>
</dbReference>
<dbReference type="OrthoDB" id="4062651at2759"/>